<dbReference type="eggNOG" id="KOG0206">
    <property type="taxonomic scope" value="Eukaryota"/>
</dbReference>
<dbReference type="Pfam" id="PF13246">
    <property type="entry name" value="Cation_ATPase"/>
    <property type="match status" value="1"/>
</dbReference>
<evidence type="ECO:0000313" key="19">
    <source>
        <dbReference type="EMBL" id="EAS01110.3"/>
    </source>
</evidence>
<dbReference type="PROSITE" id="PS00154">
    <property type="entry name" value="ATPASE_E1_E2"/>
    <property type="match status" value="1"/>
</dbReference>
<proteinExistence type="inferred from homology"/>
<feature type="binding site" evidence="14">
    <location>
        <position position="867"/>
    </location>
    <ligand>
        <name>Mg(2+)</name>
        <dbReference type="ChEBI" id="CHEBI:18420"/>
    </ligand>
</feature>
<dbReference type="InterPro" id="IPR008250">
    <property type="entry name" value="ATPase_P-typ_transduc_dom_A_sf"/>
</dbReference>
<dbReference type="InterPro" id="IPR018303">
    <property type="entry name" value="ATPase_P-typ_P_site"/>
</dbReference>
<feature type="transmembrane region" description="Helical" evidence="15">
    <location>
        <begin position="921"/>
        <end position="941"/>
    </location>
</feature>
<dbReference type="GO" id="GO:0005524">
    <property type="term" value="F:ATP binding"/>
    <property type="evidence" value="ECO:0007669"/>
    <property type="project" value="UniProtKB-UniRule"/>
</dbReference>
<dbReference type="InterPro" id="IPR032630">
    <property type="entry name" value="P_typ_ATPase_c"/>
</dbReference>
<dbReference type="Pfam" id="PF16209">
    <property type="entry name" value="PhoLip_ATPase_N"/>
    <property type="match status" value="1"/>
</dbReference>
<dbReference type="NCBIfam" id="TIGR01652">
    <property type="entry name" value="ATPase-Plipid"/>
    <property type="match status" value="1"/>
</dbReference>
<dbReference type="PRINTS" id="PR00119">
    <property type="entry name" value="CATATPASE"/>
</dbReference>
<feature type="transmembrane region" description="Helical" evidence="15">
    <location>
        <begin position="1070"/>
        <end position="1090"/>
    </location>
</feature>
<feature type="transmembrane region" description="Helical" evidence="15">
    <location>
        <begin position="1033"/>
        <end position="1055"/>
    </location>
</feature>
<comment type="catalytic activity">
    <reaction evidence="11 15">
        <text>ATP + H2O + phospholipidSide 1 = ADP + phosphate + phospholipidSide 2.</text>
        <dbReference type="EC" id="7.6.2.1"/>
    </reaction>
</comment>
<dbReference type="STRING" id="312017.I7LW77"/>
<comment type="similarity">
    <text evidence="2 15">Belongs to the cation transport ATPase (P-type) (TC 3.A.3) family. Type IV subfamily.</text>
</comment>
<feature type="domain" description="P-type ATPase N-terminal" evidence="17">
    <location>
        <begin position="36"/>
        <end position="94"/>
    </location>
</feature>
<feature type="binding site" evidence="13">
    <location>
        <position position="664"/>
    </location>
    <ligand>
        <name>ATP</name>
        <dbReference type="ChEBI" id="CHEBI:30616"/>
    </ligand>
</feature>
<feature type="binding site" evidence="13">
    <location>
        <position position="745"/>
    </location>
    <ligand>
        <name>ATP</name>
        <dbReference type="ChEBI" id="CHEBI:30616"/>
    </ligand>
</feature>
<evidence type="ECO:0000259" key="18">
    <source>
        <dbReference type="Pfam" id="PF16212"/>
    </source>
</evidence>
<evidence type="ECO:0000256" key="10">
    <source>
        <dbReference type="ARBA" id="ARBA00023136"/>
    </source>
</evidence>
<dbReference type="NCBIfam" id="TIGR01494">
    <property type="entry name" value="ATPase_P-type"/>
    <property type="match status" value="1"/>
</dbReference>
<dbReference type="Proteomes" id="UP000009168">
    <property type="component" value="Unassembled WGS sequence"/>
</dbReference>
<evidence type="ECO:0000256" key="1">
    <source>
        <dbReference type="ARBA" id="ARBA00004141"/>
    </source>
</evidence>
<dbReference type="GO" id="GO:0005886">
    <property type="term" value="C:plasma membrane"/>
    <property type="evidence" value="ECO:0007669"/>
    <property type="project" value="TreeGrafter"/>
</dbReference>
<feature type="domain" description="P-type ATPase C-terminal" evidence="18">
    <location>
        <begin position="889"/>
        <end position="1165"/>
    </location>
</feature>
<evidence type="ECO:0000256" key="3">
    <source>
        <dbReference type="ARBA" id="ARBA00022692"/>
    </source>
</evidence>
<dbReference type="Gene3D" id="3.40.1110.10">
    <property type="entry name" value="Calcium-transporting ATPase, cytoplasmic domain N"/>
    <property type="match status" value="1"/>
</dbReference>
<feature type="transmembrane region" description="Helical" evidence="15">
    <location>
        <begin position="1138"/>
        <end position="1159"/>
    </location>
</feature>
<evidence type="ECO:0000259" key="17">
    <source>
        <dbReference type="Pfam" id="PF16209"/>
    </source>
</evidence>
<keyword evidence="8 15" id="KW-1278">Translocase</keyword>
<dbReference type="SUPFAM" id="SSF81660">
    <property type="entry name" value="Metal cation-transporting ATPase, ATP-binding domain N"/>
    <property type="match status" value="1"/>
</dbReference>
<feature type="region of interest" description="Disordered" evidence="16">
    <location>
        <begin position="457"/>
        <end position="478"/>
    </location>
</feature>
<evidence type="ECO:0000256" key="4">
    <source>
        <dbReference type="ARBA" id="ARBA00022723"/>
    </source>
</evidence>
<dbReference type="EMBL" id="GG662605">
    <property type="protein sequence ID" value="EAS01110.3"/>
    <property type="molecule type" value="Genomic_DNA"/>
</dbReference>
<dbReference type="Pfam" id="PF16212">
    <property type="entry name" value="PhoLip_ATPase_C"/>
    <property type="match status" value="1"/>
</dbReference>
<dbReference type="InterPro" id="IPR044492">
    <property type="entry name" value="P_typ_ATPase_HD_dom"/>
</dbReference>
<feature type="binding site" evidence="13">
    <location>
        <position position="561"/>
    </location>
    <ligand>
        <name>ATP</name>
        <dbReference type="ChEBI" id="CHEBI:30616"/>
    </ligand>
</feature>
<dbReference type="InParanoid" id="I7LW77"/>
<dbReference type="GO" id="GO:0000287">
    <property type="term" value="F:magnesium ion binding"/>
    <property type="evidence" value="ECO:0007669"/>
    <property type="project" value="UniProtKB-UniRule"/>
</dbReference>
<evidence type="ECO:0000256" key="12">
    <source>
        <dbReference type="PIRSR" id="PIRSR606539-1"/>
    </source>
</evidence>
<dbReference type="InterPro" id="IPR006539">
    <property type="entry name" value="P-type_ATPase_IV"/>
</dbReference>
<keyword evidence="4 14" id="KW-0479">Metal-binding</keyword>
<feature type="binding site" evidence="14">
    <location>
        <position position="429"/>
    </location>
    <ligand>
        <name>Mg(2+)</name>
        <dbReference type="ChEBI" id="CHEBI:18420"/>
    </ligand>
</feature>
<dbReference type="GO" id="GO:0045332">
    <property type="term" value="P:phospholipid translocation"/>
    <property type="evidence" value="ECO:0007669"/>
    <property type="project" value="TreeGrafter"/>
</dbReference>
<evidence type="ECO:0000256" key="6">
    <source>
        <dbReference type="ARBA" id="ARBA00022840"/>
    </source>
</evidence>
<dbReference type="InterPro" id="IPR001757">
    <property type="entry name" value="P_typ_ATPase"/>
</dbReference>
<dbReference type="FunFam" id="3.40.50.1000:FF:000084">
    <property type="entry name" value="Phospholipid-transporting ATPase"/>
    <property type="match status" value="1"/>
</dbReference>
<feature type="transmembrane region" description="Helical" evidence="15">
    <location>
        <begin position="356"/>
        <end position="381"/>
    </location>
</feature>
<gene>
    <name evidence="19" type="ORF">TTHERM_00316630</name>
</gene>
<dbReference type="Gene3D" id="3.40.50.1000">
    <property type="entry name" value="HAD superfamily/HAD-like"/>
    <property type="match status" value="1"/>
</dbReference>
<dbReference type="PANTHER" id="PTHR24092:SF150">
    <property type="entry name" value="PHOSPHOLIPID-TRANSPORTING ATPASE"/>
    <property type="match status" value="1"/>
</dbReference>
<feature type="binding site" evidence="13">
    <location>
        <position position="866"/>
    </location>
    <ligand>
        <name>ATP</name>
        <dbReference type="ChEBI" id="CHEBI:30616"/>
    </ligand>
</feature>
<keyword evidence="9 15" id="KW-1133">Transmembrane helix</keyword>
<protein>
    <recommendedName>
        <fullName evidence="15">Phospholipid-transporting ATPase</fullName>
        <ecNumber evidence="15">7.6.2.1</ecNumber>
    </recommendedName>
</protein>
<dbReference type="KEGG" id="tet:TTHERM_00316630"/>
<dbReference type="Gene3D" id="2.70.150.10">
    <property type="entry name" value="Calcium-transporting ATPase, cytoplasmic transduction domain A"/>
    <property type="match status" value="1"/>
</dbReference>
<feature type="region of interest" description="Disordered" evidence="16">
    <location>
        <begin position="1344"/>
        <end position="1366"/>
    </location>
</feature>
<evidence type="ECO:0000256" key="13">
    <source>
        <dbReference type="PIRSR" id="PIRSR606539-2"/>
    </source>
</evidence>
<feature type="binding site" evidence="13">
    <location>
        <position position="867"/>
    </location>
    <ligand>
        <name>ATP</name>
        <dbReference type="ChEBI" id="CHEBI:30616"/>
    </ligand>
</feature>
<dbReference type="SFLD" id="SFLDS00003">
    <property type="entry name" value="Haloacid_Dehalogenase"/>
    <property type="match status" value="1"/>
</dbReference>
<comment type="cofactor">
    <cofactor evidence="14">
        <name>Mg(2+)</name>
        <dbReference type="ChEBI" id="CHEBI:18420"/>
    </cofactor>
</comment>
<dbReference type="SFLD" id="SFLDF00027">
    <property type="entry name" value="p-type_atpase"/>
    <property type="match status" value="1"/>
</dbReference>
<dbReference type="PANTHER" id="PTHR24092">
    <property type="entry name" value="PROBABLE PHOSPHOLIPID-TRANSPORTING ATPASE"/>
    <property type="match status" value="1"/>
</dbReference>
<feature type="binding site" evidence="13">
    <location>
        <position position="607"/>
    </location>
    <ligand>
        <name>ATP</name>
        <dbReference type="ChEBI" id="CHEBI:30616"/>
    </ligand>
</feature>
<feature type="binding site" evidence="13">
    <location>
        <position position="430"/>
    </location>
    <ligand>
        <name>ATP</name>
        <dbReference type="ChEBI" id="CHEBI:30616"/>
    </ligand>
</feature>
<evidence type="ECO:0000256" key="14">
    <source>
        <dbReference type="PIRSR" id="PIRSR606539-3"/>
    </source>
</evidence>
<dbReference type="GeneID" id="7829747"/>
<feature type="transmembrane region" description="Helical" evidence="15">
    <location>
        <begin position="1097"/>
        <end position="1118"/>
    </location>
</feature>
<keyword evidence="5 13" id="KW-0547">Nucleotide-binding</keyword>
<evidence type="ECO:0000256" key="5">
    <source>
        <dbReference type="ARBA" id="ARBA00022741"/>
    </source>
</evidence>
<feature type="transmembrane region" description="Helical" evidence="15">
    <location>
        <begin position="92"/>
        <end position="111"/>
    </location>
</feature>
<dbReference type="SUPFAM" id="SSF56784">
    <property type="entry name" value="HAD-like"/>
    <property type="match status" value="1"/>
</dbReference>
<evidence type="ECO:0000256" key="11">
    <source>
        <dbReference type="ARBA" id="ARBA00034036"/>
    </source>
</evidence>
<feature type="binding site" evidence="13">
    <location>
        <position position="744"/>
    </location>
    <ligand>
        <name>ATP</name>
        <dbReference type="ChEBI" id="CHEBI:30616"/>
    </ligand>
</feature>
<evidence type="ECO:0000256" key="7">
    <source>
        <dbReference type="ARBA" id="ARBA00022842"/>
    </source>
</evidence>
<dbReference type="SUPFAM" id="SSF81665">
    <property type="entry name" value="Calcium ATPase, transmembrane domain M"/>
    <property type="match status" value="2"/>
</dbReference>
<evidence type="ECO:0000256" key="9">
    <source>
        <dbReference type="ARBA" id="ARBA00022989"/>
    </source>
</evidence>
<feature type="binding site" evidence="13">
    <location>
        <position position="743"/>
    </location>
    <ligand>
        <name>ATP</name>
        <dbReference type="ChEBI" id="CHEBI:30616"/>
    </ligand>
</feature>
<feature type="binding site" evidence="14">
    <location>
        <position position="431"/>
    </location>
    <ligand>
        <name>Mg(2+)</name>
        <dbReference type="ChEBI" id="CHEBI:18420"/>
    </ligand>
</feature>
<feature type="active site" description="4-aspartylphosphate intermediate" evidence="12">
    <location>
        <position position="429"/>
    </location>
</feature>
<dbReference type="OrthoDB" id="377733at2759"/>
<evidence type="ECO:0000256" key="8">
    <source>
        <dbReference type="ARBA" id="ARBA00022967"/>
    </source>
</evidence>
<feature type="binding site" evidence="13">
    <location>
        <position position="629"/>
    </location>
    <ligand>
        <name>ATP</name>
        <dbReference type="ChEBI" id="CHEBI:30616"/>
    </ligand>
</feature>
<name>I7LW77_TETTS</name>
<dbReference type="SFLD" id="SFLDG00002">
    <property type="entry name" value="C1.7:_P-type_atpase_like"/>
    <property type="match status" value="1"/>
</dbReference>
<keyword evidence="3 15" id="KW-0812">Transmembrane</keyword>
<keyword evidence="6 13" id="KW-0067">ATP-binding</keyword>
<dbReference type="InterPro" id="IPR023299">
    <property type="entry name" value="ATPase_P-typ_cyto_dom_N"/>
</dbReference>
<feature type="binding site" evidence="13">
    <location>
        <position position="431"/>
    </location>
    <ligand>
        <name>ATP</name>
        <dbReference type="ChEBI" id="CHEBI:30616"/>
    </ligand>
</feature>
<sequence length="1366" mass="157258">MGSLLGSQAKSYDQDRIFTAFQDEEALKHKHQHLNESNSKKFPSNFIKTSRYTAVSFLPMSLLLQFQRYANIYFLVTAILQCIPQISPLSPFVAVAPLIFVLAVSMAREGYEDYQRHKSDNEQNFSAKTKRVLQDRGEEDVAWANVHVGDILHIYQDECFPTDLLVLGSNLGGVCYIETGALDGEKNLKPKSAINETSSYFSTKEDNVATLSTGNLFTNKQTNFNLTIKANKPDQDPNHFIGSIGFQLQNDNNPQSAKQIPADSTQFVPRGAFLRNTESIYAVVVYTGMDTKIMKNAEEGKAKSSDMEAKMNKFILGILIFQFLCCFVMSSCSYYWLDKNHIYYPYLDLDKDGLSYISQSVLVYFSYFILFNTMIPISLVVSLEMVKVLQSYFITNDYEMYSHHNQRWPRVLTSTINEELGQVEYVFSDKTGTLTQNQMQFKMAVIGNTLYGEKAAQKKKAAVQPSKQQKSNTKQHQHTEFVFEDDNLTNLLSRKAEKSQNPPVNITLKSKDGKATYTIPSQYELSREYFKNLGLAHECIVEKNKDPNDTNYYYQGPSPDEITLVDAAYHMGFTFVGKTSNKLMMNLTDTAGKEGQQEFTKINVFEFSSARKRMTLLLEDNGVYKMYVKGADNVIKERLDKGIHQPYLDFADKKLTEFSLVGLRTLLIGFKILSKDEVDAFVNKYNNLANSANRKEDLEKLADEVEQGFFLLGATAVEDKLQDDVPETIHDLLRANIKVWMLTGDKLETAENIAKSCKLILEDFELLVMSDKNPKVIRKEMTEILWKRFKKLKEDKVRKCFLVEGDCLKVIFEKGNEDIKKKFVQITKDCESVVCCRVSPVQKAQVVRSIREGLNKITLAIGDGANDVNMIQAAHIGCGIYGNEGMRAVQSSDFAFGQFKCLWRLLFVHGRWSYIRISEMIVYFFYKNMIFTIPQLYFAFFSGFSAQSIFDDYYISMYNLIFTALPLIIRAIFDQDVNYMYIQYDRKLVQTGDENEKRRLQKLINKRKDYIRDRLPNLYYLGQKQQLFSTRIFLEWLIQGIVHGIFIFFGSYFTVGNITLASDGYTSDMWSFSLIIFTSVVFIADLKLAIYTRYWTLINYLAFYITSIGLYIAAFFITGVLYNSYVYETPNYLVQTPHFYLVIFFIVAGIFAFDMFVYASKELFHNKTKEKALRRLMKEQPKKSNENKWIFQGSAIELESNLNSFKDKFDEESQIMLSAINLNKKDEKQYIEPQTIFMNGQGNKGTEVQFLSSSNQDCKKNNNTLPKSTIKENVSGHHLQVQTSPTPLYNNIQNTPNSNRNGDELIQFTFTDSNDDDYDIYYKQQFNFNTDLQPQTIQKVDERKDNNIGLPPSKQFHSKQEIELDD</sequence>
<dbReference type="InterPro" id="IPR036412">
    <property type="entry name" value="HAD-like_sf"/>
</dbReference>
<evidence type="ECO:0000256" key="16">
    <source>
        <dbReference type="SAM" id="MobiDB-lite"/>
    </source>
</evidence>
<evidence type="ECO:0000313" key="20">
    <source>
        <dbReference type="Proteomes" id="UP000009168"/>
    </source>
</evidence>
<dbReference type="InterPro" id="IPR023214">
    <property type="entry name" value="HAD_sf"/>
</dbReference>
<feature type="binding site" evidence="14">
    <location>
        <position position="863"/>
    </location>
    <ligand>
        <name>Mg(2+)</name>
        <dbReference type="ChEBI" id="CHEBI:18420"/>
    </ligand>
</feature>
<reference evidence="20" key="1">
    <citation type="journal article" date="2006" name="PLoS Biol.">
        <title>Macronuclear genome sequence of the ciliate Tetrahymena thermophila, a model eukaryote.</title>
        <authorList>
            <person name="Eisen J.A."/>
            <person name="Coyne R.S."/>
            <person name="Wu M."/>
            <person name="Wu D."/>
            <person name="Thiagarajan M."/>
            <person name="Wortman J.R."/>
            <person name="Badger J.H."/>
            <person name="Ren Q."/>
            <person name="Amedeo P."/>
            <person name="Jones K.M."/>
            <person name="Tallon L.J."/>
            <person name="Delcher A.L."/>
            <person name="Salzberg S.L."/>
            <person name="Silva J.C."/>
            <person name="Haas B.J."/>
            <person name="Majoros W.H."/>
            <person name="Farzad M."/>
            <person name="Carlton J.M."/>
            <person name="Smith R.K. Jr."/>
            <person name="Garg J."/>
            <person name="Pearlman R.E."/>
            <person name="Karrer K.M."/>
            <person name="Sun L."/>
            <person name="Manning G."/>
            <person name="Elde N.C."/>
            <person name="Turkewitz A.P."/>
            <person name="Asai D.J."/>
            <person name="Wilkes D.E."/>
            <person name="Wang Y."/>
            <person name="Cai H."/>
            <person name="Collins K."/>
            <person name="Stewart B.A."/>
            <person name="Lee S.R."/>
            <person name="Wilamowska K."/>
            <person name="Weinberg Z."/>
            <person name="Ruzzo W.L."/>
            <person name="Wloga D."/>
            <person name="Gaertig J."/>
            <person name="Frankel J."/>
            <person name="Tsao C.-C."/>
            <person name="Gorovsky M.A."/>
            <person name="Keeling P.J."/>
            <person name="Waller R.F."/>
            <person name="Patron N.J."/>
            <person name="Cherry J.M."/>
            <person name="Stover N.A."/>
            <person name="Krieger C.J."/>
            <person name="del Toro C."/>
            <person name="Ryder H.F."/>
            <person name="Williamson S.C."/>
            <person name="Barbeau R.A."/>
            <person name="Hamilton E.P."/>
            <person name="Orias E."/>
        </authorList>
    </citation>
    <scope>NUCLEOTIDE SEQUENCE [LARGE SCALE GENOMIC DNA]</scope>
    <source>
        <strain evidence="20">SB210</strain>
    </source>
</reference>
<feature type="binding site" evidence="13">
    <location>
        <position position="837"/>
    </location>
    <ligand>
        <name>ATP</name>
        <dbReference type="ChEBI" id="CHEBI:30616"/>
    </ligand>
</feature>
<keyword evidence="20" id="KW-1185">Reference proteome</keyword>
<feature type="binding site" evidence="13">
    <location>
        <position position="429"/>
    </location>
    <ligand>
        <name>ATP</name>
        <dbReference type="ChEBI" id="CHEBI:30616"/>
    </ligand>
</feature>
<dbReference type="InterPro" id="IPR032631">
    <property type="entry name" value="P-type_ATPase_N"/>
</dbReference>
<feature type="transmembrane region" description="Helical" evidence="15">
    <location>
        <begin position="953"/>
        <end position="973"/>
    </location>
</feature>
<dbReference type="EC" id="7.6.2.1" evidence="15"/>
<accession>I7LW77</accession>
<dbReference type="GO" id="GO:0016887">
    <property type="term" value="F:ATP hydrolysis activity"/>
    <property type="evidence" value="ECO:0007669"/>
    <property type="project" value="InterPro"/>
</dbReference>
<feature type="binding site" evidence="13">
    <location>
        <position position="843"/>
    </location>
    <ligand>
        <name>ATP</name>
        <dbReference type="ChEBI" id="CHEBI:30616"/>
    </ligand>
</feature>
<evidence type="ECO:0000256" key="2">
    <source>
        <dbReference type="ARBA" id="ARBA00008109"/>
    </source>
</evidence>
<evidence type="ECO:0000256" key="15">
    <source>
        <dbReference type="RuleBase" id="RU362033"/>
    </source>
</evidence>
<keyword evidence="10 15" id="KW-0472">Membrane</keyword>
<comment type="subcellular location">
    <subcellularLocation>
        <location evidence="1 15">Membrane</location>
        <topology evidence="1 15">Multi-pass membrane protein</topology>
    </subcellularLocation>
</comment>
<feature type="transmembrane region" description="Helical" evidence="15">
    <location>
        <begin position="314"/>
        <end position="336"/>
    </location>
</feature>
<dbReference type="RefSeq" id="XP_001021355.3">
    <property type="nucleotide sequence ID" value="XM_001021355.3"/>
</dbReference>
<dbReference type="SUPFAM" id="SSF81653">
    <property type="entry name" value="Calcium ATPase, transduction domain A"/>
    <property type="match status" value="1"/>
</dbReference>
<dbReference type="InterPro" id="IPR023298">
    <property type="entry name" value="ATPase_P-typ_TM_dom_sf"/>
</dbReference>
<organism evidence="19 20">
    <name type="scientific">Tetrahymena thermophila (strain SB210)</name>
    <dbReference type="NCBI Taxonomy" id="312017"/>
    <lineage>
        <taxon>Eukaryota</taxon>
        <taxon>Sar</taxon>
        <taxon>Alveolata</taxon>
        <taxon>Ciliophora</taxon>
        <taxon>Intramacronucleata</taxon>
        <taxon>Oligohymenophorea</taxon>
        <taxon>Hymenostomatida</taxon>
        <taxon>Tetrahymenina</taxon>
        <taxon>Tetrahymenidae</taxon>
        <taxon>Tetrahymena</taxon>
    </lineage>
</organism>
<keyword evidence="7 14" id="KW-0460">Magnesium</keyword>
<dbReference type="GO" id="GO:0140326">
    <property type="term" value="F:ATPase-coupled intramembrane lipid transporter activity"/>
    <property type="evidence" value="ECO:0007669"/>
    <property type="project" value="UniProtKB-EC"/>
</dbReference>